<feature type="compositionally biased region" description="Basic and acidic residues" evidence="9">
    <location>
        <begin position="28"/>
        <end position="40"/>
    </location>
</feature>
<dbReference type="Pfam" id="PF00618">
    <property type="entry name" value="RasGEF_N"/>
    <property type="match status" value="1"/>
</dbReference>
<dbReference type="InterPro" id="IPR019804">
    <property type="entry name" value="Ras_G-nucl-exch_fac_CS"/>
</dbReference>
<dbReference type="CDD" id="cd06224">
    <property type="entry name" value="REM"/>
    <property type="match status" value="1"/>
</dbReference>
<dbReference type="Pfam" id="PF00130">
    <property type="entry name" value="C1_1"/>
    <property type="match status" value="1"/>
</dbReference>
<dbReference type="InterPro" id="IPR036964">
    <property type="entry name" value="RASGEF_cat_dom_sf"/>
</dbReference>
<keyword evidence="15" id="KW-1185">Reference proteome</keyword>
<keyword evidence="8" id="KW-0175">Coiled coil</keyword>
<gene>
    <name evidence="14" type="ORF">OFUS_LOCUS16604</name>
</gene>
<dbReference type="GO" id="GO:0007265">
    <property type="term" value="P:Ras protein signal transduction"/>
    <property type="evidence" value="ECO:0007669"/>
    <property type="project" value="TreeGrafter"/>
</dbReference>
<dbReference type="GO" id="GO:0005085">
    <property type="term" value="F:guanyl-nucleotide exchange factor activity"/>
    <property type="evidence" value="ECO:0007669"/>
    <property type="project" value="UniProtKB-KW"/>
</dbReference>
<dbReference type="Gene3D" id="3.30.60.20">
    <property type="match status" value="1"/>
</dbReference>
<dbReference type="GO" id="GO:0005886">
    <property type="term" value="C:plasma membrane"/>
    <property type="evidence" value="ECO:0007669"/>
    <property type="project" value="TreeGrafter"/>
</dbReference>
<feature type="region of interest" description="Disordered" evidence="9">
    <location>
        <begin position="317"/>
        <end position="339"/>
    </location>
</feature>
<dbReference type="GO" id="GO:0008270">
    <property type="term" value="F:zinc ion binding"/>
    <property type="evidence" value="ECO:0007669"/>
    <property type="project" value="UniProtKB-KW"/>
</dbReference>
<evidence type="ECO:0000259" key="12">
    <source>
        <dbReference type="PROSITE" id="PS50212"/>
    </source>
</evidence>
<dbReference type="Proteomes" id="UP000749559">
    <property type="component" value="Unassembled WGS sequence"/>
</dbReference>
<evidence type="ECO:0000256" key="3">
    <source>
        <dbReference type="ARBA" id="ARBA00022723"/>
    </source>
</evidence>
<feature type="region of interest" description="Disordered" evidence="9">
    <location>
        <begin position="465"/>
        <end position="491"/>
    </location>
</feature>
<evidence type="ECO:0000256" key="2">
    <source>
        <dbReference type="ARBA" id="ARBA00022658"/>
    </source>
</evidence>
<evidence type="ECO:0000256" key="5">
    <source>
        <dbReference type="ARBA" id="ARBA00022833"/>
    </source>
</evidence>
<dbReference type="PROSITE" id="PS50081">
    <property type="entry name" value="ZF_DAG_PE_2"/>
    <property type="match status" value="1"/>
</dbReference>
<keyword evidence="4" id="KW-0863">Zinc-finger</keyword>
<feature type="compositionally biased region" description="Basic and acidic residues" evidence="9">
    <location>
        <begin position="477"/>
        <end position="491"/>
    </location>
</feature>
<dbReference type="PROSITE" id="PS50009">
    <property type="entry name" value="RASGEF_CAT"/>
    <property type="match status" value="1"/>
</dbReference>
<dbReference type="SMART" id="SM00054">
    <property type="entry name" value="EFh"/>
    <property type="match status" value="2"/>
</dbReference>
<evidence type="ECO:0000313" key="14">
    <source>
        <dbReference type="EMBL" id="CAH1791528.1"/>
    </source>
</evidence>
<dbReference type="EMBL" id="CAIIXF020000008">
    <property type="protein sequence ID" value="CAH1791528.1"/>
    <property type="molecule type" value="Genomic_DNA"/>
</dbReference>
<dbReference type="InterPro" id="IPR002219">
    <property type="entry name" value="PKC_DAG/PE"/>
</dbReference>
<name>A0A8S4PER4_OWEFU</name>
<dbReference type="InterPro" id="IPR000651">
    <property type="entry name" value="Ras-like_Gua-exchang_fac_N"/>
</dbReference>
<dbReference type="PANTHER" id="PTHR23113">
    <property type="entry name" value="GUANINE NUCLEOTIDE EXCHANGE FACTOR"/>
    <property type="match status" value="1"/>
</dbReference>
<dbReference type="Gene3D" id="1.20.870.10">
    <property type="entry name" value="Son of sevenless (SoS) protein Chain: S domain 1"/>
    <property type="match status" value="1"/>
</dbReference>
<dbReference type="Gene3D" id="1.10.840.10">
    <property type="entry name" value="Ras guanine-nucleotide exchange factors catalytic domain"/>
    <property type="match status" value="1"/>
</dbReference>
<evidence type="ECO:0000256" key="1">
    <source>
        <dbReference type="ARBA" id="ARBA00009566"/>
    </source>
</evidence>
<dbReference type="InterPro" id="IPR046349">
    <property type="entry name" value="C1-like_sf"/>
</dbReference>
<keyword evidence="5" id="KW-0862">Zinc</keyword>
<evidence type="ECO:0000256" key="8">
    <source>
        <dbReference type="SAM" id="Coils"/>
    </source>
</evidence>
<accession>A0A8S4PER4</accession>
<dbReference type="Gene3D" id="1.10.238.10">
    <property type="entry name" value="EF-hand"/>
    <property type="match status" value="1"/>
</dbReference>
<comment type="caution">
    <text evidence="14">The sequence shown here is derived from an EMBL/GenBank/DDBJ whole genome shotgun (WGS) entry which is preliminary data.</text>
</comment>
<feature type="compositionally biased region" description="Acidic residues" evidence="9">
    <location>
        <begin position="467"/>
        <end position="476"/>
    </location>
</feature>
<dbReference type="OrthoDB" id="74314at2759"/>
<feature type="region of interest" description="Disordered" evidence="9">
    <location>
        <begin position="1088"/>
        <end position="1141"/>
    </location>
</feature>
<dbReference type="GO" id="GO:0005509">
    <property type="term" value="F:calcium ion binding"/>
    <property type="evidence" value="ECO:0007669"/>
    <property type="project" value="InterPro"/>
</dbReference>
<evidence type="ECO:0000259" key="10">
    <source>
        <dbReference type="PROSITE" id="PS50009"/>
    </source>
</evidence>
<feature type="region of interest" description="Disordered" evidence="9">
    <location>
        <begin position="1"/>
        <end position="45"/>
    </location>
</feature>
<feature type="compositionally biased region" description="Basic residues" evidence="9">
    <location>
        <begin position="1098"/>
        <end position="1113"/>
    </location>
</feature>
<dbReference type="SUPFAM" id="SSF47473">
    <property type="entry name" value="EF-hand"/>
    <property type="match status" value="1"/>
</dbReference>
<feature type="compositionally biased region" description="Basic and acidic residues" evidence="9">
    <location>
        <begin position="201"/>
        <end position="219"/>
    </location>
</feature>
<dbReference type="CDD" id="cd20808">
    <property type="entry name" value="C1_RASGRP"/>
    <property type="match status" value="1"/>
</dbReference>
<dbReference type="PROSITE" id="PS00720">
    <property type="entry name" value="RASGEF"/>
    <property type="match status" value="1"/>
</dbReference>
<evidence type="ECO:0000256" key="7">
    <source>
        <dbReference type="PROSITE-ProRule" id="PRU00168"/>
    </source>
</evidence>
<dbReference type="Pfam" id="PF00617">
    <property type="entry name" value="RasGEF"/>
    <property type="match status" value="1"/>
</dbReference>
<dbReference type="PROSITE" id="PS00018">
    <property type="entry name" value="EF_HAND_1"/>
    <property type="match status" value="2"/>
</dbReference>
<keyword evidence="3" id="KW-0479">Metal-binding</keyword>
<feature type="domain" description="EF-hand" evidence="13">
    <location>
        <begin position="952"/>
        <end position="987"/>
    </location>
</feature>
<proteinExistence type="inferred from homology"/>
<feature type="compositionally biased region" description="Polar residues" evidence="9">
    <location>
        <begin position="317"/>
        <end position="329"/>
    </location>
</feature>
<keyword evidence="2 7" id="KW-0344">Guanine-nucleotide releasing factor</keyword>
<sequence>MERELKQEASRKNELKQPPTGYNQLENLDVKEGADSKNGEMKQAGILQVRDQEIKEDSCTSEYETKEVMNEIDDDVKQSLNAIDREMKQGIEIKQGAIASLAGDCPKINLPPRSAIIPTIKQRPDPRSEPRAEPRLEPYSETNFDQHSEAIFEPHSEPVIEPCLEPRLEPRPKLRLEPRPEPSLEPRPEPSFEPCQPCLELRPEPRPKLRLEPRPEPSLEPHYELFKETLRTRTLSLDDKDSKEEGLGKNVHVTQVSKMQCRVTKVLSVPVNIDGTQVSGKKHLTSPLESSVLNSRKSAQMNHSSIPAKTIERPLSPSVQSAPEMNTHSISKHSRPTPIVIHPQSDYNSSTEKFQPFSASYLEKSHFSTVLDAERSHSTGAIRTSGYISQSLGSPTSLSYLENSDNLHPFSAAFHKTFTKQDTKIPDVFINKDDDDDVAGFTEEMLPQSTTQKLSVSLRVESGVSQDFDDDSDEGASEMRMRSWSEGHQSRVARTDHRKSYDSCRLSYLGAMGDEKPVLPGVTVKAAPTHQLAQLSLDCFGDEGELADSSDFPRVLFLMHKWFMTSEDLAQQYINLFNSGTKFVTCPTNCDHDVRNDQCPLNIFKLRICHALSYWIMTFPVHFDLDGNLSNILTNFKNTLTSQGYKLLAELVDTSRVPSYDWIRAVSVRNPMNLRRSQKVTLEFNHLQPNDLAEQLTFLEYKALRRITFTDFKNYAVRVSLKDNPKLERSISLFNGLSQWIQCMVLSKTTPQQRADIIVKFINVAKRLRELQNFNTMMAVVGGLTHSALARLAKTMACLPSDAQKILLEYSEVLSSNNNFSNYRRVYGQCKGFRIPILGVHLKDLILLHTALPDWIEPNMLNFRKMVQMSVIFTELMHLQNTSVPIEANMDLVNTLRLSLDMHYTEDDIYELSLAREPRNSLSSPSTPTKPVVFADWIAGVSPPDTEIINKHVHDMVEAVFKNYDHDRDGFISHAEFEAIAGNFPFIDSFCVLDADQDGMISKAEMKTYFIRANCHAVKSSFKHDFHEFTYFKPTFCIHCTGLLWGLIKQGWKCKECGINAHKHCKDLVVMECRHKAHSGVLSRNSISTGQHNITASSKRKMSQRQKRSRSHKGVQTDETLVGSPNLAGSQSECKETEEVLSSNNLNNADTEFFEDQHVVYDRMLKAEEERDKMIADKNQLQSKLNEANDQISTLKGHIGTIRQHTVTFILDQMDTLHMQRDTEV</sequence>
<dbReference type="SUPFAM" id="SSF57889">
    <property type="entry name" value="Cysteine-rich domain"/>
    <property type="match status" value="1"/>
</dbReference>
<dbReference type="InterPro" id="IPR008937">
    <property type="entry name" value="Ras-like_GEF"/>
</dbReference>
<dbReference type="PROSITE" id="PS50212">
    <property type="entry name" value="RASGEF_NTER"/>
    <property type="match status" value="1"/>
</dbReference>
<dbReference type="PANTHER" id="PTHR23113:SF252">
    <property type="entry name" value="RAS GUANYL-RELEASING PROTEIN 3"/>
    <property type="match status" value="1"/>
</dbReference>
<evidence type="ECO:0000259" key="13">
    <source>
        <dbReference type="PROSITE" id="PS50222"/>
    </source>
</evidence>
<evidence type="ECO:0000256" key="9">
    <source>
        <dbReference type="SAM" id="MobiDB-lite"/>
    </source>
</evidence>
<dbReference type="AlphaFoldDB" id="A0A8S4PER4"/>
<dbReference type="FunFam" id="1.10.840.10:FF:000003">
    <property type="entry name" value="Ras guanyl-releasing protein 3 isoform 1"/>
    <property type="match status" value="1"/>
</dbReference>
<feature type="domain" description="N-terminal Ras-GEF" evidence="12">
    <location>
        <begin position="520"/>
        <end position="659"/>
    </location>
</feature>
<dbReference type="SMART" id="SM00147">
    <property type="entry name" value="RasGEF"/>
    <property type="match status" value="1"/>
</dbReference>
<feature type="compositionally biased region" description="Basic and acidic residues" evidence="9">
    <location>
        <begin position="1"/>
        <end position="15"/>
    </location>
</feature>
<organism evidence="14 15">
    <name type="scientific">Owenia fusiformis</name>
    <name type="common">Polychaete worm</name>
    <dbReference type="NCBI Taxonomy" id="6347"/>
    <lineage>
        <taxon>Eukaryota</taxon>
        <taxon>Metazoa</taxon>
        <taxon>Spiralia</taxon>
        <taxon>Lophotrochozoa</taxon>
        <taxon>Annelida</taxon>
        <taxon>Polychaeta</taxon>
        <taxon>Sedentaria</taxon>
        <taxon>Canalipalpata</taxon>
        <taxon>Sabellida</taxon>
        <taxon>Oweniida</taxon>
        <taxon>Oweniidae</taxon>
        <taxon>Owenia</taxon>
    </lineage>
</organism>
<protein>
    <recommendedName>
        <fullName evidence="16">Ras guanyl-releasing protein 3</fullName>
    </recommendedName>
</protein>
<dbReference type="CDD" id="cd00155">
    <property type="entry name" value="RasGEF"/>
    <property type="match status" value="1"/>
</dbReference>
<dbReference type="SMART" id="SM00109">
    <property type="entry name" value="C1"/>
    <property type="match status" value="1"/>
</dbReference>
<feature type="domain" description="Ras-GEF" evidence="10">
    <location>
        <begin position="688"/>
        <end position="919"/>
    </location>
</feature>
<dbReference type="PROSITE" id="PS00479">
    <property type="entry name" value="ZF_DAG_PE_1"/>
    <property type="match status" value="1"/>
</dbReference>
<evidence type="ECO:0008006" key="16">
    <source>
        <dbReference type="Google" id="ProtNLM"/>
    </source>
</evidence>
<dbReference type="PROSITE" id="PS50222">
    <property type="entry name" value="EF_HAND_2"/>
    <property type="match status" value="2"/>
</dbReference>
<feature type="coiled-coil region" evidence="8">
    <location>
        <begin position="1164"/>
        <end position="1198"/>
    </location>
</feature>
<dbReference type="InterPro" id="IPR023578">
    <property type="entry name" value="Ras_GEF_dom_sf"/>
</dbReference>
<dbReference type="InterPro" id="IPR011992">
    <property type="entry name" value="EF-hand-dom_pair"/>
</dbReference>
<feature type="region of interest" description="Disordered" evidence="9">
    <location>
        <begin position="108"/>
        <end position="219"/>
    </location>
</feature>
<evidence type="ECO:0000313" key="15">
    <source>
        <dbReference type="Proteomes" id="UP000749559"/>
    </source>
</evidence>
<evidence type="ECO:0000256" key="6">
    <source>
        <dbReference type="ARBA" id="ARBA00022837"/>
    </source>
</evidence>
<evidence type="ECO:0000259" key="11">
    <source>
        <dbReference type="PROSITE" id="PS50081"/>
    </source>
</evidence>
<reference evidence="14" key="1">
    <citation type="submission" date="2022-03" db="EMBL/GenBank/DDBJ databases">
        <authorList>
            <person name="Martin C."/>
        </authorList>
    </citation>
    <scope>NUCLEOTIDE SEQUENCE</scope>
</reference>
<keyword evidence="6" id="KW-0106">Calcium</keyword>
<feature type="domain" description="EF-hand" evidence="13">
    <location>
        <begin position="990"/>
        <end position="1016"/>
    </location>
</feature>
<feature type="domain" description="Phorbol-ester/DAG-type" evidence="11">
    <location>
        <begin position="1023"/>
        <end position="1073"/>
    </location>
</feature>
<comment type="similarity">
    <text evidence="1">Belongs to the RASGRP family.</text>
</comment>
<evidence type="ECO:0000256" key="4">
    <source>
        <dbReference type="ARBA" id="ARBA00022771"/>
    </source>
</evidence>
<feature type="compositionally biased region" description="Basic and acidic residues" evidence="9">
    <location>
        <begin position="122"/>
        <end position="190"/>
    </location>
</feature>
<dbReference type="InterPro" id="IPR018247">
    <property type="entry name" value="EF_Hand_1_Ca_BS"/>
</dbReference>
<dbReference type="SUPFAM" id="SSF48366">
    <property type="entry name" value="Ras GEF"/>
    <property type="match status" value="1"/>
</dbReference>
<dbReference type="Pfam" id="PF13202">
    <property type="entry name" value="EF-hand_5"/>
    <property type="match status" value="2"/>
</dbReference>
<dbReference type="InterPro" id="IPR002048">
    <property type="entry name" value="EF_hand_dom"/>
</dbReference>
<dbReference type="InterPro" id="IPR001895">
    <property type="entry name" value="RASGEF_cat_dom"/>
</dbReference>